<dbReference type="PROSITE" id="PS01039">
    <property type="entry name" value="SBP_BACTERIAL_3"/>
    <property type="match status" value="1"/>
</dbReference>
<dbReference type="AlphaFoldDB" id="C7MKX7"/>
<sequence length="346" mass="34961">MKQRVSLLAVVSALLIAVLGLCGCAQVSELSSSLFGKPYTPEKLQPTVSTPTIGKEGVLRVGVDASNAPYSTQVSGKLAGIDVDMAAALAAQMGLSLELVDVGSDAEGALKAGTVDVVMSMDSSDSSSSYWLSDPYLQTCVALFSKGQASSVPSASSSVSIEAQAASMSAWEVSNQFGDEALKTVPDLKTAFSDLNDGKVDYVAADAVIGVYITHTTHSDVHITALMQKVSGRSIGVLSSNDELKKAVSDALDAINSGGIGSIIEAKWLGSALSLDQYSQTATAQRASSKTSGTASSTNSAASSSTTESSSDSSSGTSTSSTEATTSSDSSNSGSATANPNSSLAA</sequence>
<evidence type="ECO:0000256" key="3">
    <source>
        <dbReference type="ARBA" id="ARBA00022729"/>
    </source>
</evidence>
<dbReference type="GO" id="GO:0030313">
    <property type="term" value="C:cell envelope"/>
    <property type="evidence" value="ECO:0007669"/>
    <property type="project" value="UniProtKB-SubCell"/>
</dbReference>
<dbReference type="eggNOG" id="COG0834">
    <property type="taxonomic scope" value="Bacteria"/>
</dbReference>
<accession>C7MKX7</accession>
<feature type="region of interest" description="Disordered" evidence="5">
    <location>
        <begin position="286"/>
        <end position="346"/>
    </location>
</feature>
<dbReference type="Pfam" id="PF00497">
    <property type="entry name" value="SBP_bac_3"/>
    <property type="match status" value="1"/>
</dbReference>
<evidence type="ECO:0000256" key="4">
    <source>
        <dbReference type="RuleBase" id="RU003744"/>
    </source>
</evidence>
<name>C7MKX7_CRYCD</name>
<dbReference type="HOGENOM" id="CLU_068857_0_0_11"/>
<comment type="similarity">
    <text evidence="2 4">Belongs to the bacterial solute-binding protein 3 family.</text>
</comment>
<feature type="compositionally biased region" description="Low complexity" evidence="5">
    <location>
        <begin position="287"/>
        <end position="338"/>
    </location>
</feature>
<dbReference type="PROSITE" id="PS51257">
    <property type="entry name" value="PROKAR_LIPOPROTEIN"/>
    <property type="match status" value="1"/>
</dbReference>
<reference evidence="7 8" key="1">
    <citation type="journal article" date="2009" name="Stand. Genomic Sci.">
        <title>Complete genome sequence of Cryptobacterium curtum type strain (12-3).</title>
        <authorList>
            <person name="Mavrommatis K."/>
            <person name="Pukall R."/>
            <person name="Rohde C."/>
            <person name="Chen F."/>
            <person name="Sims D."/>
            <person name="Brettin T."/>
            <person name="Kuske C."/>
            <person name="Detter J.C."/>
            <person name="Han C."/>
            <person name="Lapidus A."/>
            <person name="Copeland A."/>
            <person name="Glavina Del Rio T."/>
            <person name="Nolan M."/>
            <person name="Lucas S."/>
            <person name="Tice H."/>
            <person name="Cheng J.F."/>
            <person name="Bruce D."/>
            <person name="Goodwin L."/>
            <person name="Pitluck S."/>
            <person name="Ovchinnikova G."/>
            <person name="Pati A."/>
            <person name="Ivanova N."/>
            <person name="Chen A."/>
            <person name="Palaniappan K."/>
            <person name="Chain P."/>
            <person name="D'haeseleer P."/>
            <person name="Goker M."/>
            <person name="Bristow J."/>
            <person name="Eisen J.A."/>
            <person name="Markowitz V."/>
            <person name="Hugenholtz P."/>
            <person name="Rohde M."/>
            <person name="Klenk H.P."/>
            <person name="Kyrpides N.C."/>
        </authorList>
    </citation>
    <scope>NUCLEOTIDE SEQUENCE [LARGE SCALE GENOMIC DNA]</scope>
    <source>
        <strain evidence="8">ATCC 700683 / DSM 15641 / 12-3</strain>
    </source>
</reference>
<dbReference type="RefSeq" id="WP_015778787.1">
    <property type="nucleotide sequence ID" value="NC_013170.1"/>
</dbReference>
<dbReference type="InterPro" id="IPR018313">
    <property type="entry name" value="SBP_3_CS"/>
</dbReference>
<dbReference type="OrthoDB" id="4633994at2"/>
<gene>
    <name evidence="7" type="ordered locus">Ccur_12400</name>
</gene>
<feature type="domain" description="Solute-binding protein family 3/N-terminal" evidence="6">
    <location>
        <begin position="58"/>
        <end position="272"/>
    </location>
</feature>
<keyword evidence="8" id="KW-1185">Reference proteome</keyword>
<dbReference type="STRING" id="469378.Ccur_12400"/>
<organism evidence="7 8">
    <name type="scientific">Cryptobacterium curtum (strain ATCC 700683 / DSM 15641 / CCUG 43107 / 12-3)</name>
    <dbReference type="NCBI Taxonomy" id="469378"/>
    <lineage>
        <taxon>Bacteria</taxon>
        <taxon>Bacillati</taxon>
        <taxon>Actinomycetota</taxon>
        <taxon>Coriobacteriia</taxon>
        <taxon>Eggerthellales</taxon>
        <taxon>Eggerthellaceae</taxon>
        <taxon>Cryptobacterium</taxon>
    </lineage>
</organism>
<dbReference type="PANTHER" id="PTHR35936">
    <property type="entry name" value="MEMBRANE-BOUND LYTIC MUREIN TRANSGLYCOSYLASE F"/>
    <property type="match status" value="1"/>
</dbReference>
<dbReference type="SMART" id="SM00062">
    <property type="entry name" value="PBPb"/>
    <property type="match status" value="1"/>
</dbReference>
<keyword evidence="3" id="KW-0732">Signal</keyword>
<dbReference type="PANTHER" id="PTHR35936:SF17">
    <property type="entry name" value="ARGININE-BINDING EXTRACELLULAR PROTEIN ARTP"/>
    <property type="match status" value="1"/>
</dbReference>
<evidence type="ECO:0000259" key="6">
    <source>
        <dbReference type="SMART" id="SM00062"/>
    </source>
</evidence>
<comment type="subcellular location">
    <subcellularLocation>
        <location evidence="1">Cell envelope</location>
    </subcellularLocation>
</comment>
<evidence type="ECO:0000313" key="7">
    <source>
        <dbReference type="EMBL" id="ACU94924.1"/>
    </source>
</evidence>
<evidence type="ECO:0000256" key="5">
    <source>
        <dbReference type="SAM" id="MobiDB-lite"/>
    </source>
</evidence>
<dbReference type="Proteomes" id="UP000000954">
    <property type="component" value="Chromosome"/>
</dbReference>
<proteinExistence type="inferred from homology"/>
<evidence type="ECO:0000256" key="1">
    <source>
        <dbReference type="ARBA" id="ARBA00004196"/>
    </source>
</evidence>
<dbReference type="EMBL" id="CP001682">
    <property type="protein sequence ID" value="ACU94924.1"/>
    <property type="molecule type" value="Genomic_DNA"/>
</dbReference>
<protein>
    <submittedName>
        <fullName evidence="7">Periplasmic component of amino acid ABC-type transporter/signal transduction system</fullName>
    </submittedName>
</protein>
<dbReference type="Gene3D" id="3.40.190.10">
    <property type="entry name" value="Periplasmic binding protein-like II"/>
    <property type="match status" value="2"/>
</dbReference>
<dbReference type="KEGG" id="ccu:Ccur_12400"/>
<dbReference type="InterPro" id="IPR001638">
    <property type="entry name" value="Solute-binding_3/MltF_N"/>
</dbReference>
<dbReference type="SUPFAM" id="SSF53850">
    <property type="entry name" value="Periplasmic binding protein-like II"/>
    <property type="match status" value="1"/>
</dbReference>
<evidence type="ECO:0000313" key="8">
    <source>
        <dbReference type="Proteomes" id="UP000000954"/>
    </source>
</evidence>
<evidence type="ECO:0000256" key="2">
    <source>
        <dbReference type="ARBA" id="ARBA00010333"/>
    </source>
</evidence>